<evidence type="ECO:0000256" key="4">
    <source>
        <dbReference type="ARBA" id="ARBA00017099"/>
    </source>
</evidence>
<dbReference type="Proteomes" id="UP000250079">
    <property type="component" value="Chromosome"/>
</dbReference>
<comment type="cofactor">
    <cofactor evidence="6">
        <name>Mg(2+)</name>
        <dbReference type="ChEBI" id="CHEBI:18420"/>
    </cofactor>
    <text evidence="6">Binds 1 Mg(2+) ion per monomer.</text>
</comment>
<dbReference type="AlphaFoldDB" id="A0A2Z2NK53"/>
<accession>A0A2Z2NK53</accession>
<evidence type="ECO:0000256" key="1">
    <source>
        <dbReference type="ARBA" id="ARBA00004781"/>
    </source>
</evidence>
<comment type="catalytic activity">
    <reaction evidence="5 6">
        <text>dTDP-beta-L-rhamnose + NADP(+) = dTDP-4-dehydro-beta-L-rhamnose + NADPH + H(+)</text>
        <dbReference type="Rhea" id="RHEA:21796"/>
        <dbReference type="ChEBI" id="CHEBI:15378"/>
        <dbReference type="ChEBI" id="CHEBI:57510"/>
        <dbReference type="ChEBI" id="CHEBI:57783"/>
        <dbReference type="ChEBI" id="CHEBI:58349"/>
        <dbReference type="ChEBI" id="CHEBI:62830"/>
        <dbReference type="EC" id="1.1.1.133"/>
    </reaction>
</comment>
<keyword evidence="6" id="KW-0521">NADP</keyword>
<organism evidence="8 9">
    <name type="scientific">Granulosicoccus antarcticus IMCC3135</name>
    <dbReference type="NCBI Taxonomy" id="1192854"/>
    <lineage>
        <taxon>Bacteria</taxon>
        <taxon>Pseudomonadati</taxon>
        <taxon>Pseudomonadota</taxon>
        <taxon>Gammaproteobacteria</taxon>
        <taxon>Chromatiales</taxon>
        <taxon>Granulosicoccaceae</taxon>
        <taxon>Granulosicoccus</taxon>
    </lineage>
</organism>
<feature type="domain" description="RmlD-like substrate binding" evidence="7">
    <location>
        <begin position="8"/>
        <end position="104"/>
    </location>
</feature>
<proteinExistence type="inferred from homology"/>
<keyword evidence="6" id="KW-0560">Oxidoreductase</keyword>
<keyword evidence="8" id="KW-0413">Isomerase</keyword>
<dbReference type="SUPFAM" id="SSF51735">
    <property type="entry name" value="NAD(P)-binding Rossmann-fold domains"/>
    <property type="match status" value="1"/>
</dbReference>
<sequence length="118" mass="12248">MQADLTGDLHELFEKYRPDAVIHAAAINPGVDDDKLNTNETMAARVAEAAKAVGSRLIVVSSDIVHAGASLPYSDDARPDPINAYGQSKAAAEAAALACHGNVVCVCADLTDLRVGTC</sequence>
<dbReference type="KEGG" id="gai:IMCC3135_03860"/>
<dbReference type="InterPro" id="IPR005913">
    <property type="entry name" value="dTDP_dehydrorham_reduct"/>
</dbReference>
<comment type="similarity">
    <text evidence="2 6">Belongs to the dTDP-4-dehydrorhamnose reductase family.</text>
</comment>
<evidence type="ECO:0000313" key="9">
    <source>
        <dbReference type="Proteomes" id="UP000250079"/>
    </source>
</evidence>
<dbReference type="UniPathway" id="UPA00281"/>
<evidence type="ECO:0000259" key="7">
    <source>
        <dbReference type="Pfam" id="PF04321"/>
    </source>
</evidence>
<comment type="pathway">
    <text evidence="1 6">Carbohydrate biosynthesis; dTDP-L-rhamnose biosynthesis.</text>
</comment>
<dbReference type="GO" id="GO:0048270">
    <property type="term" value="F:methionine adenosyltransferase regulator activity"/>
    <property type="evidence" value="ECO:0007669"/>
    <property type="project" value="TreeGrafter"/>
</dbReference>
<evidence type="ECO:0000313" key="8">
    <source>
        <dbReference type="EMBL" id="ASJ70885.1"/>
    </source>
</evidence>
<name>A0A2Z2NK53_9GAMM</name>
<protein>
    <recommendedName>
        <fullName evidence="4 6">dTDP-4-dehydrorhamnose reductase</fullName>
        <ecNumber evidence="3 6">1.1.1.133</ecNumber>
    </recommendedName>
</protein>
<comment type="function">
    <text evidence="6">Catalyzes the reduction of dTDP-6-deoxy-L-lyxo-4-hexulose to yield dTDP-L-rhamnose.</text>
</comment>
<dbReference type="InterPro" id="IPR036291">
    <property type="entry name" value="NAD(P)-bd_dom_sf"/>
</dbReference>
<evidence type="ECO:0000256" key="3">
    <source>
        <dbReference type="ARBA" id="ARBA00012929"/>
    </source>
</evidence>
<evidence type="ECO:0000256" key="6">
    <source>
        <dbReference type="RuleBase" id="RU364082"/>
    </source>
</evidence>
<dbReference type="EC" id="1.1.1.133" evidence="3 6"/>
<dbReference type="OrthoDB" id="9801056at2"/>
<dbReference type="PANTHER" id="PTHR10491">
    <property type="entry name" value="DTDP-4-DEHYDRORHAMNOSE REDUCTASE"/>
    <property type="match status" value="1"/>
</dbReference>
<reference evidence="8 9" key="1">
    <citation type="submission" date="2016-12" db="EMBL/GenBank/DDBJ databases">
        <authorList>
            <person name="Song W.-J."/>
            <person name="Kurnit D.M."/>
        </authorList>
    </citation>
    <scope>NUCLEOTIDE SEQUENCE [LARGE SCALE GENOMIC DNA]</scope>
    <source>
        <strain evidence="8 9">IMCC3135</strain>
    </source>
</reference>
<gene>
    <name evidence="8" type="primary">galE1</name>
    <name evidence="8" type="ORF">IMCC3135_03860</name>
</gene>
<dbReference type="GO" id="GO:0048269">
    <property type="term" value="C:methionine adenosyltransferase complex"/>
    <property type="evidence" value="ECO:0007669"/>
    <property type="project" value="TreeGrafter"/>
</dbReference>
<dbReference type="Pfam" id="PF04321">
    <property type="entry name" value="RmlD_sub_bind"/>
    <property type="match status" value="1"/>
</dbReference>
<dbReference type="GO" id="GO:0009243">
    <property type="term" value="P:O antigen biosynthetic process"/>
    <property type="evidence" value="ECO:0007669"/>
    <property type="project" value="UniProtKB-UniPathway"/>
</dbReference>
<dbReference type="InterPro" id="IPR029903">
    <property type="entry name" value="RmlD-like-bd"/>
</dbReference>
<dbReference type="GO" id="GO:0016853">
    <property type="term" value="F:isomerase activity"/>
    <property type="evidence" value="ECO:0007669"/>
    <property type="project" value="UniProtKB-KW"/>
</dbReference>
<dbReference type="GO" id="GO:0006556">
    <property type="term" value="P:S-adenosylmethionine biosynthetic process"/>
    <property type="evidence" value="ECO:0007669"/>
    <property type="project" value="TreeGrafter"/>
</dbReference>
<evidence type="ECO:0000256" key="2">
    <source>
        <dbReference type="ARBA" id="ARBA00010944"/>
    </source>
</evidence>
<keyword evidence="9" id="KW-1185">Reference proteome</keyword>
<evidence type="ECO:0000256" key="5">
    <source>
        <dbReference type="ARBA" id="ARBA00048200"/>
    </source>
</evidence>
<dbReference type="Gene3D" id="3.40.50.720">
    <property type="entry name" value="NAD(P)-binding Rossmann-like Domain"/>
    <property type="match status" value="1"/>
</dbReference>
<dbReference type="GO" id="GO:0008831">
    <property type="term" value="F:dTDP-4-dehydrorhamnose reductase activity"/>
    <property type="evidence" value="ECO:0007669"/>
    <property type="project" value="UniProtKB-EC"/>
</dbReference>
<dbReference type="UniPathway" id="UPA00124"/>
<dbReference type="PANTHER" id="PTHR10491:SF4">
    <property type="entry name" value="METHIONINE ADENOSYLTRANSFERASE 2 SUBUNIT BETA"/>
    <property type="match status" value="1"/>
</dbReference>
<dbReference type="EMBL" id="CP018632">
    <property type="protein sequence ID" value="ASJ70885.1"/>
    <property type="molecule type" value="Genomic_DNA"/>
</dbReference>
<dbReference type="GO" id="GO:0019305">
    <property type="term" value="P:dTDP-rhamnose biosynthetic process"/>
    <property type="evidence" value="ECO:0007669"/>
    <property type="project" value="UniProtKB-UniPathway"/>
</dbReference>